<dbReference type="InterPro" id="IPR052158">
    <property type="entry name" value="INH-QAR"/>
</dbReference>
<dbReference type="Proteomes" id="UP000190897">
    <property type="component" value="Unassembled WGS sequence"/>
</dbReference>
<dbReference type="CDD" id="cd03138">
    <property type="entry name" value="GATase1_AraC_2"/>
    <property type="match status" value="1"/>
</dbReference>
<dbReference type="SUPFAM" id="SSF46689">
    <property type="entry name" value="Homeodomain-like"/>
    <property type="match status" value="2"/>
</dbReference>
<name>A0A1T5EM21_9BACT</name>
<protein>
    <submittedName>
        <fullName evidence="4">Transcriptional regulator GlxA family, contains an amidase domain and an AraC-type DNA-binding HTH domain</fullName>
    </submittedName>
</protein>
<keyword evidence="1" id="KW-0805">Transcription regulation</keyword>
<keyword evidence="4" id="KW-0238">DNA-binding</keyword>
<dbReference type="OrthoDB" id="9803764at2"/>
<dbReference type="InterPro" id="IPR009057">
    <property type="entry name" value="Homeodomain-like_sf"/>
</dbReference>
<dbReference type="Pfam" id="PF12833">
    <property type="entry name" value="HTH_18"/>
    <property type="match status" value="1"/>
</dbReference>
<organism evidence="4 5">
    <name type="scientific">Dyadobacter psychrophilus</name>
    <dbReference type="NCBI Taxonomy" id="651661"/>
    <lineage>
        <taxon>Bacteria</taxon>
        <taxon>Pseudomonadati</taxon>
        <taxon>Bacteroidota</taxon>
        <taxon>Cytophagia</taxon>
        <taxon>Cytophagales</taxon>
        <taxon>Spirosomataceae</taxon>
        <taxon>Dyadobacter</taxon>
    </lineage>
</organism>
<proteinExistence type="predicted"/>
<dbReference type="GO" id="GO:0003700">
    <property type="term" value="F:DNA-binding transcription factor activity"/>
    <property type="evidence" value="ECO:0007669"/>
    <property type="project" value="InterPro"/>
</dbReference>
<keyword evidence="2" id="KW-0804">Transcription</keyword>
<sequence length="327" mass="37326">MKHISVLVPRGDAALGTIEGPFKFFMFVNDFLAAMGRPPAFAVQLVGMTADPQKYSGVFTVVPDLTIQELEKTDLIIIPAVNGDRESVIEMNKTFFPWIIDQHEKGAEVASLCVGAFLLAATGMLKGKSCTTHWMSAPDFKNMFPEVNLMDNRIITDENGVYTSGGANTFWNLLVYLVEKYIDRQMAIYTTKFFMIEIDRNTQSPFIMFTGQKEHEDEEVRKAQEFIEKSFQDKITVDQLSEMFAIGRRSFERRFKKATSNSVVEYIQRVKIEAAKKSFEISRKNVTELMYEVGYTDTKAFRSTFKKITGLSPIEYRNKYNKTQISA</sequence>
<dbReference type="AlphaFoldDB" id="A0A1T5EM21"/>
<dbReference type="InterPro" id="IPR029062">
    <property type="entry name" value="Class_I_gatase-like"/>
</dbReference>
<dbReference type="Gene3D" id="1.10.10.60">
    <property type="entry name" value="Homeodomain-like"/>
    <property type="match status" value="2"/>
</dbReference>
<dbReference type="PANTHER" id="PTHR43130">
    <property type="entry name" value="ARAC-FAMILY TRANSCRIPTIONAL REGULATOR"/>
    <property type="match status" value="1"/>
</dbReference>
<evidence type="ECO:0000256" key="1">
    <source>
        <dbReference type="ARBA" id="ARBA00023015"/>
    </source>
</evidence>
<reference evidence="5" key="1">
    <citation type="submission" date="2017-02" db="EMBL/GenBank/DDBJ databases">
        <authorList>
            <person name="Varghese N."/>
            <person name="Submissions S."/>
        </authorList>
    </citation>
    <scope>NUCLEOTIDE SEQUENCE [LARGE SCALE GENOMIC DNA]</scope>
    <source>
        <strain evidence="5">DSM 22270</strain>
    </source>
</reference>
<dbReference type="GO" id="GO:0043565">
    <property type="term" value="F:sequence-specific DNA binding"/>
    <property type="evidence" value="ECO:0007669"/>
    <property type="project" value="InterPro"/>
</dbReference>
<dbReference type="SUPFAM" id="SSF52317">
    <property type="entry name" value="Class I glutamine amidotransferase-like"/>
    <property type="match status" value="1"/>
</dbReference>
<evidence type="ECO:0000313" key="4">
    <source>
        <dbReference type="EMBL" id="SKB84991.1"/>
    </source>
</evidence>
<dbReference type="RefSeq" id="WP_082215060.1">
    <property type="nucleotide sequence ID" value="NZ_FUZA01000002.1"/>
</dbReference>
<dbReference type="PANTHER" id="PTHR43130:SF3">
    <property type="entry name" value="HTH-TYPE TRANSCRIPTIONAL REGULATOR RV1931C"/>
    <property type="match status" value="1"/>
</dbReference>
<dbReference type="Pfam" id="PF01965">
    <property type="entry name" value="DJ-1_PfpI"/>
    <property type="match status" value="1"/>
</dbReference>
<dbReference type="PROSITE" id="PS01124">
    <property type="entry name" value="HTH_ARAC_FAMILY_2"/>
    <property type="match status" value="1"/>
</dbReference>
<dbReference type="InterPro" id="IPR002818">
    <property type="entry name" value="DJ-1/PfpI"/>
</dbReference>
<keyword evidence="5" id="KW-1185">Reference proteome</keyword>
<feature type="domain" description="HTH araC/xylS-type" evidence="3">
    <location>
        <begin position="221"/>
        <end position="319"/>
    </location>
</feature>
<dbReference type="STRING" id="651661.SAMN05660293_02593"/>
<evidence type="ECO:0000259" key="3">
    <source>
        <dbReference type="PROSITE" id="PS01124"/>
    </source>
</evidence>
<evidence type="ECO:0000256" key="2">
    <source>
        <dbReference type="ARBA" id="ARBA00023163"/>
    </source>
</evidence>
<gene>
    <name evidence="4" type="ORF">SAMN05660293_02593</name>
</gene>
<accession>A0A1T5EM21</accession>
<dbReference type="EMBL" id="FUZA01000002">
    <property type="protein sequence ID" value="SKB84991.1"/>
    <property type="molecule type" value="Genomic_DNA"/>
</dbReference>
<dbReference type="SMART" id="SM00342">
    <property type="entry name" value="HTH_ARAC"/>
    <property type="match status" value="1"/>
</dbReference>
<dbReference type="Gene3D" id="3.40.50.880">
    <property type="match status" value="1"/>
</dbReference>
<evidence type="ECO:0000313" key="5">
    <source>
        <dbReference type="Proteomes" id="UP000190897"/>
    </source>
</evidence>
<dbReference type="InterPro" id="IPR018060">
    <property type="entry name" value="HTH_AraC"/>
</dbReference>